<dbReference type="STRING" id="263820.PTO0876"/>
<evidence type="ECO:0000256" key="1">
    <source>
        <dbReference type="SAM" id="MobiDB-lite"/>
    </source>
</evidence>
<organism evidence="2 3">
    <name type="scientific">Picrophilus torridus (strain ATCC 700027 / DSM 9790 / JCM 10055 / NBRC 100828 / KAW 2/3)</name>
    <dbReference type="NCBI Taxonomy" id="1122961"/>
    <lineage>
        <taxon>Archaea</taxon>
        <taxon>Methanobacteriati</taxon>
        <taxon>Thermoplasmatota</taxon>
        <taxon>Thermoplasmata</taxon>
        <taxon>Thermoplasmatales</taxon>
        <taxon>Picrophilaceae</taxon>
        <taxon>Picrophilus</taxon>
    </lineage>
</organism>
<reference evidence="2 3" key="1">
    <citation type="journal article" date="2004" name="Proc. Natl. Acad. Sci. U.S.A.">
        <title>Genome sequence of Picrophilus torridus and its implications for life around pH 0.</title>
        <authorList>
            <person name="Futterer O."/>
            <person name="Angelov A."/>
            <person name="Liesegang H."/>
            <person name="Gottschalk G."/>
            <person name="Schleper C."/>
            <person name="Schepers B."/>
            <person name="Dock C."/>
            <person name="Antranikian G."/>
            <person name="Liebl W."/>
        </authorList>
    </citation>
    <scope>NUCLEOTIDE SEQUENCE [LARGE SCALE GENOMIC DNA]</scope>
    <source>
        <strain evidence="3">ATCC 700027 / DSM 9790 / JCM 10055 / NBRC 100828</strain>
    </source>
</reference>
<evidence type="ECO:0000313" key="2">
    <source>
        <dbReference type="EMBL" id="AAT43461.1"/>
    </source>
</evidence>
<gene>
    <name evidence="2" type="ordered locus">PTO0876</name>
</gene>
<accession>Q6L0P1</accession>
<dbReference type="KEGG" id="pto:PTO0876"/>
<dbReference type="InParanoid" id="Q6L0P1"/>
<proteinExistence type="predicted"/>
<dbReference type="EMBL" id="AE017261">
    <property type="protein sequence ID" value="AAT43461.1"/>
    <property type="molecule type" value="Genomic_DNA"/>
</dbReference>
<dbReference type="AlphaFoldDB" id="Q6L0P1"/>
<name>Q6L0P1_PICTO</name>
<evidence type="ECO:0000313" key="3">
    <source>
        <dbReference type="Proteomes" id="UP000000438"/>
    </source>
</evidence>
<protein>
    <submittedName>
        <fullName evidence="2">Uncharacterized protein</fullName>
    </submittedName>
</protein>
<dbReference type="HOGENOM" id="CLU_1122655_0_0_2"/>
<sequence>MPRWPSGTAPALRAGSHSGSGVRISPVAPLYNMKWNIITNFVSGFNSSGRSYYKKRNFKHSTSNKRYFPCIHDDENNVFYSTMILNINDHYSLHRIEKRNNAFYIYVADKRLRELYIGKNRNGLLKVKLFATGSMPFLYAASVHMEDKIGYLIKSGVTFIKDTWLPWDSDVIIDALLTPEFKNFDETFIFGSGKKFGSIKYQKIRIKRIKFSEMKCHMIVQGGSDHYKLFKYALSVNREEALKYGKF</sequence>
<dbReference type="Proteomes" id="UP000000438">
    <property type="component" value="Chromosome"/>
</dbReference>
<feature type="region of interest" description="Disordered" evidence="1">
    <location>
        <begin position="1"/>
        <end position="20"/>
    </location>
</feature>
<dbReference type="PaxDb" id="263820-PTO0876"/>